<dbReference type="SUPFAM" id="SSF54593">
    <property type="entry name" value="Glyoxalase/Bleomycin resistance protein/Dihydroxybiphenyl dioxygenase"/>
    <property type="match status" value="1"/>
</dbReference>
<dbReference type="InterPro" id="IPR028973">
    <property type="entry name" value="PhnB-like"/>
</dbReference>
<dbReference type="PANTHER" id="PTHR33990">
    <property type="entry name" value="PROTEIN YJDN-RELATED"/>
    <property type="match status" value="1"/>
</dbReference>
<dbReference type="Gene3D" id="3.30.720.100">
    <property type="match status" value="1"/>
</dbReference>
<comment type="caution">
    <text evidence="2">The sequence shown here is derived from an EMBL/GenBank/DDBJ whole genome shotgun (WGS) entry which is preliminary data.</text>
</comment>
<organism evidence="2 3">
    <name type="scientific">Psychrobacillus lasiicapitis</name>
    <dbReference type="NCBI Taxonomy" id="1636719"/>
    <lineage>
        <taxon>Bacteria</taxon>
        <taxon>Bacillati</taxon>
        <taxon>Bacillota</taxon>
        <taxon>Bacilli</taxon>
        <taxon>Bacillales</taxon>
        <taxon>Bacillaceae</taxon>
        <taxon>Psychrobacillus</taxon>
    </lineage>
</organism>
<dbReference type="EMBL" id="VDGH01000007">
    <property type="protein sequence ID" value="TQR12518.1"/>
    <property type="molecule type" value="Genomic_DNA"/>
</dbReference>
<dbReference type="InterPro" id="IPR029068">
    <property type="entry name" value="Glyas_Bleomycin-R_OHBP_Dase"/>
</dbReference>
<accession>A0A544T500</accession>
<gene>
    <name evidence="2" type="ORF">FG382_12890</name>
</gene>
<sequence>MSKLTPFLMFEGRAEEAINFYISIFQESEIIRLARYGAEGPGKEGEVLQAVFTINGQEFLCHDSSIQHQFTFTPSISLFVECDSEEELDQAYAQLLEGGQALMPINNYGFSKKFGWVQDKFGVSWQLNLAN</sequence>
<dbReference type="Gene3D" id="3.30.720.110">
    <property type="match status" value="1"/>
</dbReference>
<dbReference type="Pfam" id="PF06983">
    <property type="entry name" value="3-dmu-9_3-mt"/>
    <property type="match status" value="1"/>
</dbReference>
<dbReference type="InterPro" id="IPR009725">
    <property type="entry name" value="3_dmu_93_MTrfase"/>
</dbReference>
<reference evidence="2 3" key="1">
    <citation type="submission" date="2019-05" db="EMBL/GenBank/DDBJ databases">
        <title>Psychrobacillus vulpis sp. nov., a new species isolated from feces of a red fox that inhabits in The Tablas de Daimiel Natural Park, Albacete, Spain.</title>
        <authorList>
            <person name="Rodriguez M."/>
            <person name="Reina J.C."/>
            <person name="Bejar V."/>
            <person name="Llamas I."/>
        </authorList>
    </citation>
    <scope>NUCLEOTIDE SEQUENCE [LARGE SCALE GENOMIC DNA]</scope>
    <source>
        <strain evidence="2 3">NEAU-3TGS17</strain>
    </source>
</reference>
<feature type="domain" description="PhnB-like" evidence="1">
    <location>
        <begin position="3"/>
        <end position="127"/>
    </location>
</feature>
<dbReference type="RefSeq" id="WP_142539298.1">
    <property type="nucleotide sequence ID" value="NZ_BMIE01000006.1"/>
</dbReference>
<keyword evidence="3" id="KW-1185">Reference proteome</keyword>
<dbReference type="PANTHER" id="PTHR33990:SF4">
    <property type="entry name" value="PHNB-LIKE DOMAIN-CONTAINING PROTEIN"/>
    <property type="match status" value="1"/>
</dbReference>
<dbReference type="OrthoDB" id="9806473at2"/>
<proteinExistence type="predicted"/>
<name>A0A544T500_9BACI</name>
<dbReference type="CDD" id="cd06588">
    <property type="entry name" value="PhnB_like"/>
    <property type="match status" value="1"/>
</dbReference>
<dbReference type="AlphaFoldDB" id="A0A544T500"/>
<evidence type="ECO:0000259" key="1">
    <source>
        <dbReference type="Pfam" id="PF06983"/>
    </source>
</evidence>
<dbReference type="Proteomes" id="UP000317316">
    <property type="component" value="Unassembled WGS sequence"/>
</dbReference>
<protein>
    <submittedName>
        <fullName evidence="2">VOC family protein</fullName>
    </submittedName>
</protein>
<evidence type="ECO:0000313" key="2">
    <source>
        <dbReference type="EMBL" id="TQR12518.1"/>
    </source>
</evidence>
<evidence type="ECO:0000313" key="3">
    <source>
        <dbReference type="Proteomes" id="UP000317316"/>
    </source>
</evidence>
<dbReference type="PIRSF" id="PIRSF021700">
    <property type="entry name" value="3_dmu_93_MTrfase"/>
    <property type="match status" value="1"/>
</dbReference>